<dbReference type="PANTHER" id="PTHR31751">
    <property type="entry name" value="SI:CH211-108C17.2-RELATED-RELATED"/>
    <property type="match status" value="1"/>
</dbReference>
<reference evidence="3 4" key="1">
    <citation type="submission" date="2014-10" db="EMBL/GenBank/DDBJ databases">
        <title>Draft genome of the hookworm Ancylostoma caninum.</title>
        <authorList>
            <person name="Mitreva M."/>
        </authorList>
    </citation>
    <scope>NUCLEOTIDE SEQUENCE [LARGE SCALE GENOMIC DNA]</scope>
    <source>
        <strain evidence="3 4">Baltimore</strain>
    </source>
</reference>
<feature type="region of interest" description="Disordered" evidence="1">
    <location>
        <begin position="1"/>
        <end position="47"/>
    </location>
</feature>
<evidence type="ECO:0000256" key="1">
    <source>
        <dbReference type="SAM" id="MobiDB-lite"/>
    </source>
</evidence>
<feature type="domain" description="Mutator-like transposase" evidence="2">
    <location>
        <begin position="66"/>
        <end position="228"/>
    </location>
</feature>
<keyword evidence="4" id="KW-1185">Reference proteome</keyword>
<evidence type="ECO:0000259" key="2">
    <source>
        <dbReference type="Pfam" id="PF20700"/>
    </source>
</evidence>
<dbReference type="InterPro" id="IPR049012">
    <property type="entry name" value="Mutator_transp_dom"/>
</dbReference>
<accession>A0A368G619</accession>
<sequence length="369" mass="41728">MLQINDENVPQHRWAKRAPTMQDGNIVSESTTASTSRAQNDQAGQDDWNQNFIVDGNQLKELFQFCPCCGTALAAKKSSFHLKVVGTTPVVSINCIECRRNTSTRRIVWAGQKQAVDHPRSRSFAGNPLAAIAAITCGTSWNTLSQYAKETNTAFISKSFFSRTIENLRPAITKVYNFHRANDVETVKSAYEESGLHDGWNIAVDGVYDRRCHDFYKMVAVDLKTKLCIHTEVVHSSETGGLRDDMEKEAFRRILLRFADLGVRIRSVTSDHGSNFKHVIDEMNGTMPCDMEWCLDHRYLSRSLVKALREASKEDSCGSLVNWIPTIKSHLESSVRVGSWAGDRNNIKFFFNTCLYRVAGVHFWKKVTF</sequence>
<evidence type="ECO:0000313" key="4">
    <source>
        <dbReference type="Proteomes" id="UP000252519"/>
    </source>
</evidence>
<feature type="compositionally biased region" description="Polar residues" evidence="1">
    <location>
        <begin position="22"/>
        <end position="47"/>
    </location>
</feature>
<protein>
    <recommendedName>
        <fullName evidence="2">Mutator-like transposase domain-containing protein</fullName>
    </recommendedName>
</protein>
<name>A0A368G619_ANCCA</name>
<dbReference type="Proteomes" id="UP000252519">
    <property type="component" value="Unassembled WGS sequence"/>
</dbReference>
<dbReference type="EMBL" id="JOJR01000422">
    <property type="protein sequence ID" value="RCN38097.1"/>
    <property type="molecule type" value="Genomic_DNA"/>
</dbReference>
<dbReference type="AlphaFoldDB" id="A0A368G619"/>
<dbReference type="PANTHER" id="PTHR31751:SF42">
    <property type="entry name" value="PROTEIN CBG10204"/>
    <property type="match status" value="1"/>
</dbReference>
<gene>
    <name evidence="3" type="ORF">ANCCAN_15980</name>
</gene>
<dbReference type="OrthoDB" id="5788485at2759"/>
<evidence type="ECO:0000313" key="3">
    <source>
        <dbReference type="EMBL" id="RCN38097.1"/>
    </source>
</evidence>
<dbReference type="Pfam" id="PF20700">
    <property type="entry name" value="Mutator"/>
    <property type="match status" value="1"/>
</dbReference>
<proteinExistence type="predicted"/>
<comment type="caution">
    <text evidence="3">The sequence shown here is derived from an EMBL/GenBank/DDBJ whole genome shotgun (WGS) entry which is preliminary data.</text>
</comment>
<organism evidence="3 4">
    <name type="scientific">Ancylostoma caninum</name>
    <name type="common">Dog hookworm</name>
    <dbReference type="NCBI Taxonomy" id="29170"/>
    <lineage>
        <taxon>Eukaryota</taxon>
        <taxon>Metazoa</taxon>
        <taxon>Ecdysozoa</taxon>
        <taxon>Nematoda</taxon>
        <taxon>Chromadorea</taxon>
        <taxon>Rhabditida</taxon>
        <taxon>Rhabditina</taxon>
        <taxon>Rhabditomorpha</taxon>
        <taxon>Strongyloidea</taxon>
        <taxon>Ancylostomatidae</taxon>
        <taxon>Ancylostomatinae</taxon>
        <taxon>Ancylostoma</taxon>
    </lineage>
</organism>